<dbReference type="EMBL" id="AUSU01008244">
    <property type="protein sequence ID" value="EPS59587.1"/>
    <property type="molecule type" value="Genomic_DNA"/>
</dbReference>
<comment type="caution">
    <text evidence="2">The sequence shown here is derived from an EMBL/GenBank/DDBJ whole genome shotgun (WGS) entry which is preliminary data.</text>
</comment>
<accession>S8DJB9</accession>
<sequence>EKMDLESVLKSVAMEDKTVILTNLNEAWIEDKSIFELFLTSFELGNQTALLRHLVVLCFDRKAFEYCIEKKLHCYGLESERDVDLSHEAKFMTEAYLKIVFRKIDLLRKVLQLGYNFLFTDADIMWLRNPFPNLHPNTEFQLSSDHYRGDPSAADNDANTGFLYVKSTPRTIGFFKLWYDSREAYPEKNDQEVFNELKFDPAAGLPIKYLDTAYFGGFCEPSRDLNLVLTMHANCCVGLENKIHDLKILLQDWRSYLAIPASTKRNQAPPPWSPRRCKP</sequence>
<evidence type="ECO:0000313" key="2">
    <source>
        <dbReference type="EMBL" id="EPS59587.1"/>
    </source>
</evidence>
<dbReference type="AlphaFoldDB" id="S8DJB9"/>
<evidence type="ECO:0000313" key="3">
    <source>
        <dbReference type="Proteomes" id="UP000015453"/>
    </source>
</evidence>
<proteinExistence type="predicted"/>
<gene>
    <name evidence="2" type="ORF">M569_15217</name>
</gene>
<feature type="non-terminal residue" evidence="2">
    <location>
        <position position="1"/>
    </location>
</feature>
<feature type="domain" description="Nucleotide-diphospho-sugar transferase" evidence="1">
    <location>
        <begin position="50"/>
        <end position="246"/>
    </location>
</feature>
<keyword evidence="3" id="KW-1185">Reference proteome</keyword>
<dbReference type="PANTHER" id="PTHR46038:SF13">
    <property type="entry name" value="GLYCOSYLTRANSFERASE"/>
    <property type="match status" value="1"/>
</dbReference>
<protein>
    <recommendedName>
        <fullName evidence="1">Nucleotide-diphospho-sugar transferase domain-containing protein</fullName>
    </recommendedName>
</protein>
<dbReference type="PANTHER" id="PTHR46038">
    <property type="entry name" value="EXPRESSED PROTEIN-RELATED"/>
    <property type="match status" value="1"/>
</dbReference>
<organism evidence="2 3">
    <name type="scientific">Genlisea aurea</name>
    <dbReference type="NCBI Taxonomy" id="192259"/>
    <lineage>
        <taxon>Eukaryota</taxon>
        <taxon>Viridiplantae</taxon>
        <taxon>Streptophyta</taxon>
        <taxon>Embryophyta</taxon>
        <taxon>Tracheophyta</taxon>
        <taxon>Spermatophyta</taxon>
        <taxon>Magnoliopsida</taxon>
        <taxon>eudicotyledons</taxon>
        <taxon>Gunneridae</taxon>
        <taxon>Pentapetalae</taxon>
        <taxon>asterids</taxon>
        <taxon>lamiids</taxon>
        <taxon>Lamiales</taxon>
        <taxon>Lentibulariaceae</taxon>
        <taxon>Genlisea</taxon>
    </lineage>
</organism>
<dbReference type="Proteomes" id="UP000015453">
    <property type="component" value="Unassembled WGS sequence"/>
</dbReference>
<dbReference type="InterPro" id="IPR005069">
    <property type="entry name" value="Nucl-diP-sugar_transferase"/>
</dbReference>
<reference evidence="2 3" key="1">
    <citation type="journal article" date="2013" name="BMC Genomics">
        <title>The miniature genome of a carnivorous plant Genlisea aurea contains a low number of genes and short non-coding sequences.</title>
        <authorList>
            <person name="Leushkin E.V."/>
            <person name="Sutormin R.A."/>
            <person name="Nabieva E.R."/>
            <person name="Penin A.A."/>
            <person name="Kondrashov A.S."/>
            <person name="Logacheva M.D."/>
        </authorList>
    </citation>
    <scope>NUCLEOTIDE SEQUENCE [LARGE SCALE GENOMIC DNA]</scope>
</reference>
<dbReference type="InterPro" id="IPR044821">
    <property type="entry name" value="At1g28695/At4g15970-like"/>
</dbReference>
<dbReference type="Pfam" id="PF03407">
    <property type="entry name" value="Nucleotid_trans"/>
    <property type="match status" value="1"/>
</dbReference>
<dbReference type="OrthoDB" id="540503at2759"/>
<evidence type="ECO:0000259" key="1">
    <source>
        <dbReference type="Pfam" id="PF03407"/>
    </source>
</evidence>
<name>S8DJB9_9LAMI</name>